<dbReference type="Gene3D" id="1.10.287.130">
    <property type="match status" value="1"/>
</dbReference>
<dbReference type="SUPFAM" id="SSF47384">
    <property type="entry name" value="Homodimeric domain of signal transducing histidine kinase"/>
    <property type="match status" value="1"/>
</dbReference>
<comment type="catalytic activity">
    <reaction evidence="1">
        <text>ATP + protein L-histidine = ADP + protein N-phospho-L-histidine.</text>
        <dbReference type="EC" id="2.7.13.3"/>
    </reaction>
</comment>
<dbReference type="GO" id="GO:0000155">
    <property type="term" value="F:phosphorelay sensor kinase activity"/>
    <property type="evidence" value="ECO:0007669"/>
    <property type="project" value="InterPro"/>
</dbReference>
<proteinExistence type="predicted"/>
<dbReference type="PROSITE" id="PS50109">
    <property type="entry name" value="HIS_KIN"/>
    <property type="match status" value="1"/>
</dbReference>
<dbReference type="PANTHER" id="PTHR43304">
    <property type="entry name" value="PHYTOCHROME-LIKE PROTEIN CPH1"/>
    <property type="match status" value="1"/>
</dbReference>
<keyword evidence="10" id="KW-1185">Reference proteome</keyword>
<dbReference type="SMART" id="SM00086">
    <property type="entry name" value="PAC"/>
    <property type="match status" value="1"/>
</dbReference>
<dbReference type="Pfam" id="PF08447">
    <property type="entry name" value="PAS_3"/>
    <property type="match status" value="1"/>
</dbReference>
<dbReference type="FunFam" id="3.30.565.10:FF:000006">
    <property type="entry name" value="Sensor histidine kinase WalK"/>
    <property type="match status" value="1"/>
</dbReference>
<feature type="domain" description="Histidine kinase" evidence="6">
    <location>
        <begin position="411"/>
        <end position="620"/>
    </location>
</feature>
<dbReference type="InterPro" id="IPR000014">
    <property type="entry name" value="PAS"/>
</dbReference>
<dbReference type="EMBL" id="CP076132">
    <property type="protein sequence ID" value="QWG02928.1"/>
    <property type="molecule type" value="Genomic_DNA"/>
</dbReference>
<dbReference type="SMART" id="SM00388">
    <property type="entry name" value="HisKA"/>
    <property type="match status" value="1"/>
</dbReference>
<reference evidence="9 10" key="1">
    <citation type="submission" date="2021-05" db="EMBL/GenBank/DDBJ databases">
        <title>Comparative genomic studies on the polysaccharide-degrading batcterial strains of the Flammeovirga genus.</title>
        <authorList>
            <person name="Zewei F."/>
            <person name="Zheng Z."/>
            <person name="Yu L."/>
            <person name="Ruyue G."/>
            <person name="Yanhong M."/>
            <person name="Yuanyuan C."/>
            <person name="Jingyan G."/>
            <person name="Wenjun H."/>
        </authorList>
    </citation>
    <scope>NUCLEOTIDE SEQUENCE [LARGE SCALE GENOMIC DNA]</scope>
    <source>
        <strain evidence="9 10">NBRC:100898</strain>
    </source>
</reference>
<dbReference type="Pfam" id="PF00512">
    <property type="entry name" value="HisKA"/>
    <property type="match status" value="1"/>
</dbReference>
<dbReference type="Proteomes" id="UP000678679">
    <property type="component" value="Chromosome 1"/>
</dbReference>
<keyword evidence="3" id="KW-0597">Phosphoprotein</keyword>
<dbReference type="InterPro" id="IPR036097">
    <property type="entry name" value="HisK_dim/P_sf"/>
</dbReference>
<evidence type="ECO:0000256" key="2">
    <source>
        <dbReference type="ARBA" id="ARBA00012438"/>
    </source>
</evidence>
<dbReference type="PRINTS" id="PR00344">
    <property type="entry name" value="BCTRLSENSOR"/>
</dbReference>
<evidence type="ECO:0000256" key="3">
    <source>
        <dbReference type="ARBA" id="ARBA00022553"/>
    </source>
</evidence>
<dbReference type="Pfam" id="PF13426">
    <property type="entry name" value="PAS_9"/>
    <property type="match status" value="1"/>
</dbReference>
<evidence type="ECO:0000256" key="4">
    <source>
        <dbReference type="ARBA" id="ARBA00022679"/>
    </source>
</evidence>
<dbReference type="PROSITE" id="PS50113">
    <property type="entry name" value="PAC"/>
    <property type="match status" value="1"/>
</dbReference>
<dbReference type="RefSeq" id="WP_169664393.1">
    <property type="nucleotide sequence ID" value="NZ_CP076132.1"/>
</dbReference>
<dbReference type="InterPro" id="IPR003661">
    <property type="entry name" value="HisK_dim/P_dom"/>
</dbReference>
<evidence type="ECO:0000256" key="1">
    <source>
        <dbReference type="ARBA" id="ARBA00000085"/>
    </source>
</evidence>
<dbReference type="InterPro" id="IPR052162">
    <property type="entry name" value="Sensor_kinase/Photoreceptor"/>
</dbReference>
<feature type="domain" description="PAS" evidence="7">
    <location>
        <begin position="16"/>
        <end position="90"/>
    </location>
</feature>
<dbReference type="InterPro" id="IPR000700">
    <property type="entry name" value="PAS-assoc_C"/>
</dbReference>
<dbReference type="PROSITE" id="PS50112">
    <property type="entry name" value="PAS"/>
    <property type="match status" value="2"/>
</dbReference>
<feature type="domain" description="PAC" evidence="8">
    <location>
        <begin position="347"/>
        <end position="400"/>
    </location>
</feature>
<evidence type="ECO:0000313" key="10">
    <source>
        <dbReference type="Proteomes" id="UP000678679"/>
    </source>
</evidence>
<dbReference type="NCBIfam" id="TIGR00229">
    <property type="entry name" value="sensory_box"/>
    <property type="match status" value="3"/>
</dbReference>
<evidence type="ECO:0000259" key="8">
    <source>
        <dbReference type="PROSITE" id="PS50113"/>
    </source>
</evidence>
<dbReference type="Pfam" id="PF02518">
    <property type="entry name" value="HATPase_c"/>
    <property type="match status" value="1"/>
</dbReference>
<organism evidence="9 10">
    <name type="scientific">Flammeovirga yaeyamensis</name>
    <dbReference type="NCBI Taxonomy" id="367791"/>
    <lineage>
        <taxon>Bacteria</taxon>
        <taxon>Pseudomonadati</taxon>
        <taxon>Bacteroidota</taxon>
        <taxon>Cytophagia</taxon>
        <taxon>Cytophagales</taxon>
        <taxon>Flammeovirgaceae</taxon>
        <taxon>Flammeovirga</taxon>
    </lineage>
</organism>
<evidence type="ECO:0000259" key="7">
    <source>
        <dbReference type="PROSITE" id="PS50112"/>
    </source>
</evidence>
<dbReference type="AlphaFoldDB" id="A0AAX1NAA1"/>
<feature type="domain" description="PAS" evidence="7">
    <location>
        <begin position="267"/>
        <end position="342"/>
    </location>
</feature>
<dbReference type="PANTHER" id="PTHR43304:SF1">
    <property type="entry name" value="PAC DOMAIN-CONTAINING PROTEIN"/>
    <property type="match status" value="1"/>
</dbReference>
<dbReference type="Gene3D" id="3.30.450.20">
    <property type="entry name" value="PAS domain"/>
    <property type="match status" value="3"/>
</dbReference>
<keyword evidence="4" id="KW-0808">Transferase</keyword>
<name>A0AAX1NAA1_9BACT</name>
<dbReference type="InterPro" id="IPR004358">
    <property type="entry name" value="Sig_transdc_His_kin-like_C"/>
</dbReference>
<dbReference type="InterPro" id="IPR013655">
    <property type="entry name" value="PAS_fold_3"/>
</dbReference>
<dbReference type="Gene3D" id="3.30.565.10">
    <property type="entry name" value="Histidine kinase-like ATPase, C-terminal domain"/>
    <property type="match status" value="1"/>
</dbReference>
<evidence type="ECO:0000259" key="6">
    <source>
        <dbReference type="PROSITE" id="PS50109"/>
    </source>
</evidence>
<sequence>MSIQSVNDELNPSLKSWNQHINLLENLAEASILVNKQGIIEFANNAIKELLGYEANGLIGRNVSCLIPMNYVKDHNSRVESFFKNASKRRMGAGSSRPIYAKHFNGKTKHVDISLSPIKIEGEDKIIAIIIDAKRTSGTNSKYQKKIDLYYSLIEHNTDHLFQIDREFKILYINHVSPGLSKEEVLGSSLINLLPNEETKFMVSNVLNDVFTKGLADSYEIDFPSPLGSLHYSTTVTPVIHEGEVIRLNLITRNVTDEYNRKNQLIEWKNFIEKVDLNSQNGIYIYNIKTGTNSYLNKMYTSILGYNLDEVNSFSQAEFMDLFHPNDKEAIAKHMEDVINSKEGETFKIEYRFKAKNGEWIWCRSKDSGFEYDENGKLVSFIGSFIDITDLKDIELQLIHKNKEINDFVYKATHDIKSPINNMVQMIELSLEDNEPDKEDLEILEHSIHRLKKLVYSLLEYGKSDRMEDVEEIDINKLLDEVLIDINSEIEHSSAEIYYENLPIINASKIGLYRVFQNLLTNAIKFMNKGQKPRITIRCKSQLQHWIFEITDNGIGIPIEKREHIFDAFKKFHSSRKYEGSGLGLANCKKIINLHDGDIWVENNPESEGSIFYFSIKKTL</sequence>
<accession>A0AAX1NAA1</accession>
<dbReference type="SMART" id="SM00387">
    <property type="entry name" value="HATPase_c"/>
    <property type="match status" value="1"/>
</dbReference>
<dbReference type="EC" id="2.7.13.3" evidence="2"/>
<keyword evidence="5" id="KW-0418">Kinase</keyword>
<protein>
    <recommendedName>
        <fullName evidence="2">histidine kinase</fullName>
        <ecNumber evidence="2">2.7.13.3</ecNumber>
    </recommendedName>
</protein>
<dbReference type="InterPro" id="IPR035965">
    <property type="entry name" value="PAS-like_dom_sf"/>
</dbReference>
<dbReference type="SUPFAM" id="SSF55874">
    <property type="entry name" value="ATPase domain of HSP90 chaperone/DNA topoisomerase II/histidine kinase"/>
    <property type="match status" value="1"/>
</dbReference>
<evidence type="ECO:0000313" key="9">
    <source>
        <dbReference type="EMBL" id="QWG02928.1"/>
    </source>
</evidence>
<dbReference type="SUPFAM" id="SSF55785">
    <property type="entry name" value="PYP-like sensor domain (PAS domain)"/>
    <property type="match status" value="3"/>
</dbReference>
<gene>
    <name evidence="9" type="ORF">KMW28_04935</name>
</gene>
<dbReference type="InterPro" id="IPR005467">
    <property type="entry name" value="His_kinase_dom"/>
</dbReference>
<dbReference type="CDD" id="cd00130">
    <property type="entry name" value="PAS"/>
    <property type="match status" value="3"/>
</dbReference>
<dbReference type="InterPro" id="IPR036890">
    <property type="entry name" value="HATPase_C_sf"/>
</dbReference>
<dbReference type="CDD" id="cd00082">
    <property type="entry name" value="HisKA"/>
    <property type="match status" value="1"/>
</dbReference>
<dbReference type="SMART" id="SM00091">
    <property type="entry name" value="PAS"/>
    <property type="match status" value="3"/>
</dbReference>
<dbReference type="InterPro" id="IPR001610">
    <property type="entry name" value="PAC"/>
</dbReference>
<dbReference type="InterPro" id="IPR003594">
    <property type="entry name" value="HATPase_dom"/>
</dbReference>
<evidence type="ECO:0000256" key="5">
    <source>
        <dbReference type="ARBA" id="ARBA00022777"/>
    </source>
</evidence>
<dbReference type="KEGG" id="fya:KMW28_04935"/>